<keyword evidence="2 4" id="KW-0378">Hydrolase</keyword>
<evidence type="ECO:0000259" key="5">
    <source>
        <dbReference type="PROSITE" id="PS00125"/>
    </source>
</evidence>
<keyword evidence="1" id="KW-0479">Metal-binding</keyword>
<dbReference type="InterPro" id="IPR029052">
    <property type="entry name" value="Metallo-depent_PP-like"/>
</dbReference>
<accession>A0A6A5A8Y3</accession>
<dbReference type="Pfam" id="PF00149">
    <property type="entry name" value="Metallophos"/>
    <property type="match status" value="1"/>
</dbReference>
<dbReference type="InterPro" id="IPR006186">
    <property type="entry name" value="Ser/Thr-sp_prot-phosphatase"/>
</dbReference>
<evidence type="ECO:0000256" key="2">
    <source>
        <dbReference type="ARBA" id="ARBA00022801"/>
    </source>
</evidence>
<comment type="similarity">
    <text evidence="4">Belongs to the PPP phosphatase family.</text>
</comment>
<dbReference type="GO" id="GO:0046872">
    <property type="term" value="F:metal ion binding"/>
    <property type="evidence" value="ECO:0007669"/>
    <property type="project" value="UniProtKB-KW"/>
</dbReference>
<dbReference type="EMBL" id="VJMI01005646">
    <property type="protein sequence ID" value="KAF0768742.1"/>
    <property type="molecule type" value="Genomic_DNA"/>
</dbReference>
<dbReference type="PRINTS" id="PR00114">
    <property type="entry name" value="STPHPHTASE"/>
</dbReference>
<dbReference type="EC" id="3.1.3.16" evidence="4"/>
<keyword evidence="3" id="KW-0464">Manganese</keyword>
<protein>
    <recommendedName>
        <fullName evidence="4">Serine/threonine-protein phosphatase</fullName>
        <ecNumber evidence="4">3.1.3.16</ecNumber>
    </recommendedName>
</protein>
<evidence type="ECO:0000256" key="3">
    <source>
        <dbReference type="ARBA" id="ARBA00023211"/>
    </source>
</evidence>
<evidence type="ECO:0000313" key="6">
    <source>
        <dbReference type="EMBL" id="KAF0768742.1"/>
    </source>
</evidence>
<dbReference type="InterPro" id="IPR047129">
    <property type="entry name" value="PPA2-like"/>
</dbReference>
<dbReference type="SUPFAM" id="SSF56300">
    <property type="entry name" value="Metallo-dependent phosphatases"/>
    <property type="match status" value="1"/>
</dbReference>
<gene>
    <name evidence="6" type="ORF">AaE_002752</name>
</gene>
<evidence type="ECO:0000256" key="4">
    <source>
        <dbReference type="RuleBase" id="RU004273"/>
    </source>
</evidence>
<dbReference type="PANTHER" id="PTHR45619">
    <property type="entry name" value="SERINE/THREONINE-PROTEIN PHOSPHATASE PP2A-RELATED"/>
    <property type="match status" value="1"/>
</dbReference>
<dbReference type="AlphaFoldDB" id="A0A6A5A8Y3"/>
<proteinExistence type="inferred from homology"/>
<organism evidence="6 7">
    <name type="scientific">Aphanomyces astaci</name>
    <name type="common">Crayfish plague agent</name>
    <dbReference type="NCBI Taxonomy" id="112090"/>
    <lineage>
        <taxon>Eukaryota</taxon>
        <taxon>Sar</taxon>
        <taxon>Stramenopiles</taxon>
        <taxon>Oomycota</taxon>
        <taxon>Saprolegniomycetes</taxon>
        <taxon>Saprolegniales</taxon>
        <taxon>Verrucalvaceae</taxon>
        <taxon>Aphanomyces</taxon>
    </lineage>
</organism>
<comment type="caution">
    <text evidence="6">The sequence shown here is derived from an EMBL/GenBank/DDBJ whole genome shotgun (WGS) entry which is preliminary data.</text>
</comment>
<dbReference type="Proteomes" id="UP000469452">
    <property type="component" value="Unassembled WGS sequence"/>
</dbReference>
<dbReference type="PROSITE" id="PS00125">
    <property type="entry name" value="SER_THR_PHOSPHATASE"/>
    <property type="match status" value="1"/>
</dbReference>
<comment type="catalytic activity">
    <reaction evidence="4">
        <text>O-phospho-L-threonyl-[protein] + H2O = L-threonyl-[protein] + phosphate</text>
        <dbReference type="Rhea" id="RHEA:47004"/>
        <dbReference type="Rhea" id="RHEA-COMP:11060"/>
        <dbReference type="Rhea" id="RHEA-COMP:11605"/>
        <dbReference type="ChEBI" id="CHEBI:15377"/>
        <dbReference type="ChEBI" id="CHEBI:30013"/>
        <dbReference type="ChEBI" id="CHEBI:43474"/>
        <dbReference type="ChEBI" id="CHEBI:61977"/>
        <dbReference type="EC" id="3.1.3.16"/>
    </reaction>
</comment>
<dbReference type="Gene3D" id="3.60.21.10">
    <property type="match status" value="1"/>
</dbReference>
<evidence type="ECO:0000313" key="7">
    <source>
        <dbReference type="Proteomes" id="UP000469452"/>
    </source>
</evidence>
<dbReference type="SMART" id="SM00156">
    <property type="entry name" value="PP2Ac"/>
    <property type="match status" value="1"/>
</dbReference>
<feature type="domain" description="Serine/threonine specific protein phosphatases" evidence="5">
    <location>
        <begin position="106"/>
        <end position="111"/>
    </location>
</feature>
<dbReference type="InterPro" id="IPR004843">
    <property type="entry name" value="Calcineurin-like_PHP"/>
</dbReference>
<evidence type="ECO:0000256" key="1">
    <source>
        <dbReference type="ARBA" id="ARBA00022723"/>
    </source>
</evidence>
<sequence length="343" mass="38711">MANDLPAWFERLSKSQPLDVTSLLRLIALSKEHLANQPTLLDLPAPITICGDIHGQFSDLLTLMTLDIGQRILFLGDFVDRGSHSVETISFLLVRMIRFPESTFLIRGNHESRQTTTVYGFQTECDKKYNGDTRVYKAFMDVFDYLPLGALVNNQLLAIHGGLSPAIHYLDQIRMINRVMEIPSDGAFADLVWSDPEPKTNGFHLSPRGAGYMFGGDIVEKFLHLNDLQHISRAHQLCMEGYQVLFRDTLSTIWSAPNYCYRFGNLASVMSVGDHLEREYKIFQQAGATTQSKLDAPAATDEVFFFLGFLNAFSLDLTTLAISAASWYTSESRWLYLLANNQF</sequence>
<dbReference type="VEuPathDB" id="FungiDB:H257_00927"/>
<dbReference type="GO" id="GO:0004722">
    <property type="term" value="F:protein serine/threonine phosphatase activity"/>
    <property type="evidence" value="ECO:0007669"/>
    <property type="project" value="UniProtKB-EC"/>
</dbReference>
<reference evidence="6 7" key="1">
    <citation type="submission" date="2019-06" db="EMBL/GenBank/DDBJ databases">
        <title>Genomics analysis of Aphanomyces spp. identifies a new class of oomycete effector associated with host adaptation.</title>
        <authorList>
            <person name="Gaulin E."/>
        </authorList>
    </citation>
    <scope>NUCLEOTIDE SEQUENCE [LARGE SCALE GENOMIC DNA]</scope>
    <source>
        <strain evidence="6 7">E</strain>
    </source>
</reference>
<name>A0A6A5A8Y3_APHAT</name>